<dbReference type="STRING" id="1735162.PeribacterB2_0906"/>
<dbReference type="GO" id="GO:0008757">
    <property type="term" value="F:S-adenosylmethionine-dependent methyltransferase activity"/>
    <property type="evidence" value="ECO:0007669"/>
    <property type="project" value="InterPro"/>
</dbReference>
<dbReference type="EMBL" id="CP013065">
    <property type="protein sequence ID" value="ALM13571.1"/>
    <property type="molecule type" value="Genomic_DNA"/>
</dbReference>
<feature type="domain" description="Methyltransferase type 11" evidence="1">
    <location>
        <begin position="97"/>
        <end position="144"/>
    </location>
</feature>
<name>A0A0S1SPN9_9BACT</name>
<sequence length="237" mass="27581">MSSPLVDFTIPQAKIRQPPPPRATLKKPFWDAFADETTREIFERGGLIIDIGGGLRIDPNRGDKVNPQHREQFFAYLQDPNVQYRVTGYTDKYHPDLIEDIHRLSFADGSVDGLFCLAVLEHVYDPKRAAEEVVRVLKKGGIALLYLPFIYRYHANSTEEYRDYYRYSKDGISYLFRGCSELEICPVRGLFETLLRFTPLHSLSPLRSALRILDWGTERMRRLSERQTSGYFVRIRK</sequence>
<dbReference type="Pfam" id="PF08241">
    <property type="entry name" value="Methyltransf_11"/>
    <property type="match status" value="1"/>
</dbReference>
<evidence type="ECO:0000259" key="1">
    <source>
        <dbReference type="Pfam" id="PF08241"/>
    </source>
</evidence>
<reference evidence="3" key="1">
    <citation type="submission" date="2015-10" db="EMBL/GenBank/DDBJ databases">
        <title>Analysis of five complete genome sequences for members of the class Peribacteria in the recently recognized Peregrinibacteria bacterial phylum.</title>
        <authorList>
            <person name="Anantharaman K."/>
            <person name="Brown C.T."/>
            <person name="Burstein D."/>
            <person name="Castelle C.J."/>
            <person name="Probst A.J."/>
            <person name="Thomas B.C."/>
            <person name="Williams K.H."/>
            <person name="Banfield J.F."/>
        </authorList>
    </citation>
    <scope>NUCLEOTIDE SEQUENCE [LARGE SCALE GENOMIC DNA]</scope>
</reference>
<dbReference type="InterPro" id="IPR029063">
    <property type="entry name" value="SAM-dependent_MTases_sf"/>
</dbReference>
<dbReference type="Gene3D" id="3.40.50.150">
    <property type="entry name" value="Vaccinia Virus protein VP39"/>
    <property type="match status" value="1"/>
</dbReference>
<protein>
    <submittedName>
        <fullName evidence="2">Type 11 methyltransferase</fullName>
    </submittedName>
</protein>
<organism evidence="2 3">
    <name type="scientific">Candidatus Peribacter riflensis</name>
    <dbReference type="NCBI Taxonomy" id="1735162"/>
    <lineage>
        <taxon>Bacteria</taxon>
        <taxon>Candidatus Peregrinibacteriota</taxon>
        <taxon>Candidatus Peribacteria</taxon>
        <taxon>Candidatus Peribacterales</taxon>
        <taxon>Candidatus Peribacteraceae</taxon>
        <taxon>Candidatus Peribacter</taxon>
    </lineage>
</organism>
<dbReference type="Proteomes" id="UP000069135">
    <property type="component" value="Chromosome"/>
</dbReference>
<dbReference type="GO" id="GO:0032259">
    <property type="term" value="P:methylation"/>
    <property type="evidence" value="ECO:0007669"/>
    <property type="project" value="UniProtKB-KW"/>
</dbReference>
<accession>A0A0S1SI48</accession>
<accession>A0A0S1SLG5</accession>
<evidence type="ECO:0000313" key="2">
    <source>
        <dbReference type="EMBL" id="ALM13571.1"/>
    </source>
</evidence>
<accession>A0A0S1SUH6</accession>
<evidence type="ECO:0000313" key="3">
    <source>
        <dbReference type="Proteomes" id="UP000069135"/>
    </source>
</evidence>
<accession>A0A0S1SY20</accession>
<dbReference type="AlphaFoldDB" id="A0A0S1SPN9"/>
<reference evidence="2 3" key="2">
    <citation type="journal article" date="2016" name="PeerJ">
        <title>Analysis of five complete genome sequences for members of the class Peribacteria in the recently recognized Peregrinibacteria bacterial phylum.</title>
        <authorList>
            <person name="Anantharaman K."/>
            <person name="Brown C.T."/>
            <person name="Burstein D."/>
            <person name="Castelle C.J."/>
            <person name="Probst A.J."/>
            <person name="Thomas B.C."/>
            <person name="Williams K.H."/>
            <person name="Banfield J.F."/>
        </authorList>
    </citation>
    <scope>NUCLEOTIDE SEQUENCE [LARGE SCALE GENOMIC DNA]</scope>
    <source>
        <strain evidence="2">RIFOXYD1_FULL_PER-ii_59_16</strain>
    </source>
</reference>
<dbReference type="SUPFAM" id="SSF53335">
    <property type="entry name" value="S-adenosyl-L-methionine-dependent methyltransferases"/>
    <property type="match status" value="1"/>
</dbReference>
<gene>
    <name evidence="2" type="ORF">PeribacterD1_0904</name>
</gene>
<proteinExistence type="predicted"/>
<accession>A0A0S1SPN9</accession>
<dbReference type="CDD" id="cd02440">
    <property type="entry name" value="AdoMet_MTases"/>
    <property type="match status" value="1"/>
</dbReference>
<dbReference type="InterPro" id="IPR013216">
    <property type="entry name" value="Methyltransf_11"/>
</dbReference>
<dbReference type="KEGG" id="prf:PeribacterA2_0904"/>
<keyword evidence="2" id="KW-0489">Methyltransferase</keyword>
<keyword evidence="2" id="KW-0808">Transferase</keyword>